<evidence type="ECO:0000256" key="1">
    <source>
        <dbReference type="ARBA" id="ARBA00023002"/>
    </source>
</evidence>
<dbReference type="PROSITE" id="PS51384">
    <property type="entry name" value="FAD_FR"/>
    <property type="match status" value="1"/>
</dbReference>
<evidence type="ECO:0000313" key="5">
    <source>
        <dbReference type="Proteomes" id="UP000572057"/>
    </source>
</evidence>
<dbReference type="InterPro" id="IPR017938">
    <property type="entry name" value="Riboflavin_synthase-like_b-brl"/>
</dbReference>
<evidence type="ECO:0000259" key="3">
    <source>
        <dbReference type="PROSITE" id="PS51384"/>
    </source>
</evidence>
<dbReference type="GO" id="GO:0016175">
    <property type="term" value="F:superoxide-generating NAD(P)H oxidase activity"/>
    <property type="evidence" value="ECO:0007669"/>
    <property type="project" value="TreeGrafter"/>
</dbReference>
<dbReference type="PANTHER" id="PTHR11972">
    <property type="entry name" value="NADPH OXIDASE"/>
    <property type="match status" value="1"/>
</dbReference>
<feature type="domain" description="FAD-binding FR-type" evidence="3">
    <location>
        <begin position="1"/>
        <end position="128"/>
    </location>
</feature>
<evidence type="ECO:0000256" key="2">
    <source>
        <dbReference type="SAM" id="MobiDB-lite"/>
    </source>
</evidence>
<dbReference type="Gene3D" id="2.40.30.10">
    <property type="entry name" value="Translation factors"/>
    <property type="match status" value="1"/>
</dbReference>
<comment type="caution">
    <text evidence="4">The sequence shown here is derived from an EMBL/GenBank/DDBJ whole genome shotgun (WGS) entry which is preliminary data.</text>
</comment>
<dbReference type="SUPFAM" id="SSF63380">
    <property type="entry name" value="Riboflavin synthase domain-like"/>
    <property type="match status" value="1"/>
</dbReference>
<feature type="compositionally biased region" description="Basic and acidic residues" evidence="2">
    <location>
        <begin position="78"/>
        <end position="101"/>
    </location>
</feature>
<keyword evidence="5" id="KW-1185">Reference proteome</keyword>
<accession>A0A7L1SAR9</accession>
<sequence length="160" mass="17902">PSFPAPVLLQVTHLVIQRPKSFRFQPGDYVYLNVPAIAAYEWHPFSISSAPEQTETLWLHIRALGQWTNKLYEYFQQLERHGPEPDPPGKSRGEPRSRHWEQAGSVASSRDRAVELTAFRASGAAFPGKDPEQGDPGPGETQRSCNVKCFLDGPYGTPSR</sequence>
<dbReference type="CDD" id="cd06186">
    <property type="entry name" value="NOX_Duox_like_FAD_NADP"/>
    <property type="match status" value="1"/>
</dbReference>
<proteinExistence type="predicted"/>
<dbReference type="AlphaFoldDB" id="A0A7L1SAR9"/>
<dbReference type="OrthoDB" id="167398at2759"/>
<dbReference type="InterPro" id="IPR017927">
    <property type="entry name" value="FAD-bd_FR_type"/>
</dbReference>
<gene>
    <name evidence="4" type="primary">Nox5</name>
    <name evidence="4" type="ORF">LOCOCH_R15679</name>
</gene>
<dbReference type="InterPro" id="IPR050369">
    <property type="entry name" value="RBOH/FRE"/>
</dbReference>
<keyword evidence="1" id="KW-0560">Oxidoreductase</keyword>
<dbReference type="GO" id="GO:0042554">
    <property type="term" value="P:superoxide anion generation"/>
    <property type="evidence" value="ECO:0007669"/>
    <property type="project" value="TreeGrafter"/>
</dbReference>
<dbReference type="Proteomes" id="UP000572057">
    <property type="component" value="Unassembled WGS sequence"/>
</dbReference>
<feature type="region of interest" description="Disordered" evidence="2">
    <location>
        <begin position="78"/>
        <end position="160"/>
    </location>
</feature>
<feature type="non-terminal residue" evidence="4">
    <location>
        <position position="1"/>
    </location>
</feature>
<dbReference type="GO" id="GO:0006952">
    <property type="term" value="P:defense response"/>
    <property type="evidence" value="ECO:0007669"/>
    <property type="project" value="TreeGrafter"/>
</dbReference>
<evidence type="ECO:0000313" key="4">
    <source>
        <dbReference type="EMBL" id="NXO46455.1"/>
    </source>
</evidence>
<organism evidence="4 5">
    <name type="scientific">Helopsaltes ochotensis</name>
    <name type="common">Middendorff's grasshopper-warbler</name>
    <dbReference type="NCBI Taxonomy" id="3150915"/>
    <lineage>
        <taxon>Eukaryota</taxon>
        <taxon>Metazoa</taxon>
        <taxon>Chordata</taxon>
        <taxon>Craniata</taxon>
        <taxon>Vertebrata</taxon>
        <taxon>Euteleostomi</taxon>
        <taxon>Archelosauria</taxon>
        <taxon>Archosauria</taxon>
        <taxon>Dinosauria</taxon>
        <taxon>Saurischia</taxon>
        <taxon>Theropoda</taxon>
        <taxon>Coelurosauria</taxon>
        <taxon>Aves</taxon>
        <taxon>Neognathae</taxon>
        <taxon>Neoaves</taxon>
        <taxon>Telluraves</taxon>
        <taxon>Australaves</taxon>
        <taxon>Passeriformes</taxon>
        <taxon>Sylvioidea</taxon>
        <taxon>Locustellidae</taxon>
        <taxon>Helopsaltes</taxon>
    </lineage>
</organism>
<dbReference type="PANTHER" id="PTHR11972:SF58">
    <property type="entry name" value="NADPH OXIDASE 5"/>
    <property type="match status" value="1"/>
</dbReference>
<feature type="non-terminal residue" evidence="4">
    <location>
        <position position="160"/>
    </location>
</feature>
<protein>
    <submittedName>
        <fullName evidence="4">NOX5 oxidase</fullName>
    </submittedName>
</protein>
<dbReference type="Pfam" id="PF08022">
    <property type="entry name" value="FAD_binding_8"/>
    <property type="match status" value="1"/>
</dbReference>
<name>A0A7L1SAR9_9PASS</name>
<reference evidence="5" key="1">
    <citation type="submission" date="2019-09" db="EMBL/GenBank/DDBJ databases">
        <title>Bird 10,000 Genomes (B10K) Project - Family phase.</title>
        <authorList>
            <person name="Zhang G."/>
        </authorList>
    </citation>
    <scope>NUCLEOTIDE SEQUENCE [LARGE SCALE GENOMIC DNA]</scope>
</reference>
<dbReference type="FunFam" id="2.40.30.10:FF:000056">
    <property type="entry name" value="NADPH oxidase 5"/>
    <property type="match status" value="1"/>
</dbReference>
<dbReference type="GO" id="GO:0043020">
    <property type="term" value="C:NADPH oxidase complex"/>
    <property type="evidence" value="ECO:0007669"/>
    <property type="project" value="TreeGrafter"/>
</dbReference>
<dbReference type="EMBL" id="VXBM01004038">
    <property type="protein sequence ID" value="NXO46455.1"/>
    <property type="molecule type" value="Genomic_DNA"/>
</dbReference>
<dbReference type="InterPro" id="IPR013112">
    <property type="entry name" value="FAD-bd_8"/>
</dbReference>